<dbReference type="GO" id="GO:0005634">
    <property type="term" value="C:nucleus"/>
    <property type="evidence" value="ECO:0007669"/>
    <property type="project" value="UniProtKB-SubCell"/>
</dbReference>
<evidence type="ECO:0000256" key="2">
    <source>
        <dbReference type="ARBA" id="ARBA00022737"/>
    </source>
</evidence>
<dbReference type="AlphaFoldDB" id="A0AAV8T515"/>
<dbReference type="InterPro" id="IPR017930">
    <property type="entry name" value="Myb_dom"/>
</dbReference>
<proteinExistence type="predicted"/>
<reference evidence="9 10" key="1">
    <citation type="submission" date="2021-09" db="EMBL/GenBank/DDBJ databases">
        <title>Genomic insights and catalytic innovation underlie evolution of tropane alkaloids biosynthesis.</title>
        <authorList>
            <person name="Wang Y.-J."/>
            <person name="Tian T."/>
            <person name="Huang J.-P."/>
            <person name="Huang S.-X."/>
        </authorList>
    </citation>
    <scope>NUCLEOTIDE SEQUENCE [LARGE SCALE GENOMIC DNA]</scope>
    <source>
        <strain evidence="9">KIB-2018</strain>
        <tissue evidence="9">Leaf</tissue>
    </source>
</reference>
<evidence type="ECO:0000313" key="10">
    <source>
        <dbReference type="Proteomes" id="UP001159364"/>
    </source>
</evidence>
<feature type="domain" description="Myb-like" evidence="7">
    <location>
        <begin position="62"/>
        <end position="112"/>
    </location>
</feature>
<dbReference type="GO" id="GO:0003677">
    <property type="term" value="F:DNA binding"/>
    <property type="evidence" value="ECO:0007669"/>
    <property type="project" value="UniProtKB-KW"/>
</dbReference>
<feature type="domain" description="HTH myb-type" evidence="8">
    <location>
        <begin position="62"/>
        <end position="116"/>
    </location>
</feature>
<gene>
    <name evidence="9" type="ORF">K2173_004606</name>
</gene>
<sequence>MGKSPCSLIMPLRKGAWSPEEDRMLIAYIRRYGIWNWTEMPKVAGLSRSGKSCRLRWMNYLRPGVKRGNFTKEEVHTITQMHQTLGNRWSTIASKLPGRTDNEVKNYWHTHLSKRLKNATVEATILQGLTTLITEPKAAKNSKEDGDPLRYTPETSNWEDFEKIPMSPLLLSTADLSSSPDSLSQVAESHIVDYENTDLSRLFEGLEGMSRSQSSIEDSCNVKDGKSRWRENVWPEKSSNRQRTSFNDNVTNEKAFPIEGAGSEGIIPVSINLPTGSTSSSSSNLAIASDENVENETISESTLLRVPEVSTSGHLQDNILLMAESYSLEELLLMERGDGVMNMDQIWFDNYFSYHTYLDHQCWN</sequence>
<dbReference type="CDD" id="cd00167">
    <property type="entry name" value="SANT"/>
    <property type="match status" value="2"/>
</dbReference>
<dbReference type="FunFam" id="1.10.10.60:FF:000001">
    <property type="entry name" value="MYB-related transcription factor"/>
    <property type="match status" value="1"/>
</dbReference>
<evidence type="ECO:0000313" key="9">
    <source>
        <dbReference type="EMBL" id="KAJ8761792.1"/>
    </source>
</evidence>
<dbReference type="PANTHER" id="PTHR47997">
    <property type="entry name" value="MYB DOMAIN PROTEIN 55"/>
    <property type="match status" value="1"/>
</dbReference>
<evidence type="ECO:0000256" key="5">
    <source>
        <dbReference type="ARBA" id="ARBA00023163"/>
    </source>
</evidence>
<dbReference type="PROSITE" id="PS51294">
    <property type="entry name" value="HTH_MYB"/>
    <property type="match status" value="2"/>
</dbReference>
<dbReference type="PANTHER" id="PTHR47997:SF28">
    <property type="entry name" value="TRANSCRIPTION FACTOR MYB15-LIKE"/>
    <property type="match status" value="1"/>
</dbReference>
<evidence type="ECO:0000256" key="6">
    <source>
        <dbReference type="ARBA" id="ARBA00023242"/>
    </source>
</evidence>
<evidence type="ECO:0000256" key="3">
    <source>
        <dbReference type="ARBA" id="ARBA00023015"/>
    </source>
</evidence>
<keyword evidence="6" id="KW-0539">Nucleus</keyword>
<dbReference type="InterPro" id="IPR001005">
    <property type="entry name" value="SANT/Myb"/>
</dbReference>
<keyword evidence="4" id="KW-0238">DNA-binding</keyword>
<dbReference type="InterPro" id="IPR009057">
    <property type="entry name" value="Homeodomain-like_sf"/>
</dbReference>
<keyword evidence="5" id="KW-0804">Transcription</keyword>
<dbReference type="EMBL" id="JAIWQS010000006">
    <property type="protein sequence ID" value="KAJ8761792.1"/>
    <property type="molecule type" value="Genomic_DNA"/>
</dbReference>
<protein>
    <submittedName>
        <fullName evidence="9">Uncharacterized protein</fullName>
    </submittedName>
</protein>
<dbReference type="PROSITE" id="PS50090">
    <property type="entry name" value="MYB_LIKE"/>
    <property type="match status" value="2"/>
</dbReference>
<dbReference type="SMART" id="SM00717">
    <property type="entry name" value="SANT"/>
    <property type="match status" value="2"/>
</dbReference>
<comment type="caution">
    <text evidence="9">The sequence shown here is derived from an EMBL/GenBank/DDBJ whole genome shotgun (WGS) entry which is preliminary data.</text>
</comment>
<keyword evidence="3" id="KW-0805">Transcription regulation</keyword>
<evidence type="ECO:0000256" key="4">
    <source>
        <dbReference type="ARBA" id="ARBA00023125"/>
    </source>
</evidence>
<evidence type="ECO:0000256" key="1">
    <source>
        <dbReference type="ARBA" id="ARBA00004123"/>
    </source>
</evidence>
<evidence type="ECO:0000259" key="8">
    <source>
        <dbReference type="PROSITE" id="PS51294"/>
    </source>
</evidence>
<feature type="domain" description="HTH myb-type" evidence="8">
    <location>
        <begin position="9"/>
        <end position="61"/>
    </location>
</feature>
<organism evidence="9 10">
    <name type="scientific">Erythroxylum novogranatense</name>
    <dbReference type="NCBI Taxonomy" id="1862640"/>
    <lineage>
        <taxon>Eukaryota</taxon>
        <taxon>Viridiplantae</taxon>
        <taxon>Streptophyta</taxon>
        <taxon>Embryophyta</taxon>
        <taxon>Tracheophyta</taxon>
        <taxon>Spermatophyta</taxon>
        <taxon>Magnoliopsida</taxon>
        <taxon>eudicotyledons</taxon>
        <taxon>Gunneridae</taxon>
        <taxon>Pentapetalae</taxon>
        <taxon>rosids</taxon>
        <taxon>fabids</taxon>
        <taxon>Malpighiales</taxon>
        <taxon>Erythroxylaceae</taxon>
        <taxon>Erythroxylum</taxon>
    </lineage>
</organism>
<dbReference type="Pfam" id="PF00249">
    <property type="entry name" value="Myb_DNA-binding"/>
    <property type="match status" value="2"/>
</dbReference>
<dbReference type="InterPro" id="IPR051953">
    <property type="entry name" value="Plant_SW-associated_TFs"/>
</dbReference>
<evidence type="ECO:0000259" key="7">
    <source>
        <dbReference type="PROSITE" id="PS50090"/>
    </source>
</evidence>
<dbReference type="Proteomes" id="UP001159364">
    <property type="component" value="Linkage Group LG06"/>
</dbReference>
<feature type="domain" description="Myb-like" evidence="7">
    <location>
        <begin position="12"/>
        <end position="61"/>
    </location>
</feature>
<dbReference type="SUPFAM" id="SSF46689">
    <property type="entry name" value="Homeodomain-like"/>
    <property type="match status" value="1"/>
</dbReference>
<comment type="subcellular location">
    <subcellularLocation>
        <location evidence="1">Nucleus</location>
    </subcellularLocation>
</comment>
<keyword evidence="10" id="KW-1185">Reference proteome</keyword>
<dbReference type="Gene3D" id="1.10.10.60">
    <property type="entry name" value="Homeodomain-like"/>
    <property type="match status" value="2"/>
</dbReference>
<keyword evidence="2" id="KW-0677">Repeat</keyword>
<accession>A0AAV8T515</accession>
<name>A0AAV8T515_9ROSI</name>